<dbReference type="PANTHER" id="PTHR22950:SF652">
    <property type="entry name" value="TRANSMEMBRANE AMINO ACID TRANSPORTER FAMILY PROTEIN"/>
    <property type="match status" value="1"/>
</dbReference>
<keyword evidence="2 5" id="KW-0812">Transmembrane</keyword>
<feature type="transmembrane region" description="Helical" evidence="5">
    <location>
        <begin position="245"/>
        <end position="266"/>
    </location>
</feature>
<feature type="transmembrane region" description="Helical" evidence="5">
    <location>
        <begin position="316"/>
        <end position="335"/>
    </location>
</feature>
<proteinExistence type="predicted"/>
<name>A0ABQ7S519_9ACAR</name>
<feature type="transmembrane region" description="Helical" evidence="5">
    <location>
        <begin position="278"/>
        <end position="296"/>
    </location>
</feature>
<feature type="transmembrane region" description="Helical" evidence="5">
    <location>
        <begin position="158"/>
        <end position="181"/>
    </location>
</feature>
<protein>
    <submittedName>
        <fullName evidence="7">Sodium-coupled neutral amino acid transporter 7</fullName>
    </submittedName>
</protein>
<feature type="transmembrane region" description="Helical" evidence="5">
    <location>
        <begin position="347"/>
        <end position="365"/>
    </location>
</feature>
<dbReference type="InterPro" id="IPR013057">
    <property type="entry name" value="AA_transpt_TM"/>
</dbReference>
<reference evidence="7 8" key="1">
    <citation type="submission" date="2020-10" db="EMBL/GenBank/DDBJ databases">
        <authorList>
            <person name="Klimov P.B."/>
            <person name="Dyachkov S.M."/>
            <person name="Chetverikov P.E."/>
        </authorList>
    </citation>
    <scope>NUCLEOTIDE SEQUENCE [LARGE SCALE GENOMIC DNA]</scope>
    <source>
        <strain evidence="7">BMOC 18-1129-001#AD2665</strain>
        <tissue evidence="7">Entire mites</tissue>
    </source>
</reference>
<accession>A0ABQ7S519</accession>
<dbReference type="EMBL" id="JAIFTH010001557">
    <property type="protein sequence ID" value="KAG9508501.1"/>
    <property type="molecule type" value="Genomic_DNA"/>
</dbReference>
<comment type="caution">
    <text evidence="7">The sequence shown here is derived from an EMBL/GenBank/DDBJ whole genome shotgun (WGS) entry which is preliminary data.</text>
</comment>
<dbReference type="Pfam" id="PF01490">
    <property type="entry name" value="Aa_trans"/>
    <property type="match status" value="1"/>
</dbReference>
<evidence type="ECO:0000256" key="1">
    <source>
        <dbReference type="ARBA" id="ARBA00004141"/>
    </source>
</evidence>
<gene>
    <name evidence="7" type="primary">slc38a7</name>
    <name evidence="7" type="ORF">GZH46_02999</name>
</gene>
<feature type="non-terminal residue" evidence="7">
    <location>
        <position position="390"/>
    </location>
</feature>
<evidence type="ECO:0000256" key="4">
    <source>
        <dbReference type="ARBA" id="ARBA00023136"/>
    </source>
</evidence>
<evidence type="ECO:0000313" key="8">
    <source>
        <dbReference type="Proteomes" id="UP000825002"/>
    </source>
</evidence>
<sequence length="390" mass="43484">SHITEEAIDSLSIKPIQKFGLCKWGAKVNISETDCTIDSFKIPKSTFVKPKNQFRFQPILMFLLSADEPDDVLLVESANEWRVSVANGTRMDYFISPSGSSDANRVQPEDFGSIRSLSSDSSQIKQVSQWSALFMTVNVTIGAGLLAIPAGLQTSGLFIALALQGFMLIMIIGSCIMLTYLTAVSGANSYHELLEIYGNKLLFNLCNTFVLLLTFGTAVAFQVIIADQFDRVYDTLYGNNFCHTWYLSRSFTMTVTTFFMIGPLCYSKSIGFLKYASFLGIISIGFISYVVISELLNHDPPELPVNFYPKKWTDSFSLVPSLCFAYQCHLSWVPTAAALPRMEKKKSCVTVTAALIVASIVYTVMRNGEDIAYQPPGSPYLMFWHYSFRV</sequence>
<keyword evidence="3 5" id="KW-1133">Transmembrane helix</keyword>
<keyword evidence="4 5" id="KW-0472">Membrane</keyword>
<keyword evidence="8" id="KW-1185">Reference proteome</keyword>
<evidence type="ECO:0000259" key="6">
    <source>
        <dbReference type="Pfam" id="PF01490"/>
    </source>
</evidence>
<dbReference type="PANTHER" id="PTHR22950">
    <property type="entry name" value="AMINO ACID TRANSPORTER"/>
    <property type="match status" value="1"/>
</dbReference>
<evidence type="ECO:0000256" key="2">
    <source>
        <dbReference type="ARBA" id="ARBA00022692"/>
    </source>
</evidence>
<feature type="transmembrane region" description="Helical" evidence="5">
    <location>
        <begin position="201"/>
        <end position="225"/>
    </location>
</feature>
<evidence type="ECO:0000313" key="7">
    <source>
        <dbReference type="EMBL" id="KAG9508501.1"/>
    </source>
</evidence>
<feature type="non-terminal residue" evidence="7">
    <location>
        <position position="1"/>
    </location>
</feature>
<feature type="transmembrane region" description="Helical" evidence="5">
    <location>
        <begin position="132"/>
        <end position="152"/>
    </location>
</feature>
<evidence type="ECO:0000256" key="3">
    <source>
        <dbReference type="ARBA" id="ARBA00022989"/>
    </source>
</evidence>
<evidence type="ECO:0000256" key="5">
    <source>
        <dbReference type="SAM" id="Phobius"/>
    </source>
</evidence>
<organism evidence="7 8">
    <name type="scientific">Fragariocoptes setiger</name>
    <dbReference type="NCBI Taxonomy" id="1670756"/>
    <lineage>
        <taxon>Eukaryota</taxon>
        <taxon>Metazoa</taxon>
        <taxon>Ecdysozoa</taxon>
        <taxon>Arthropoda</taxon>
        <taxon>Chelicerata</taxon>
        <taxon>Arachnida</taxon>
        <taxon>Acari</taxon>
        <taxon>Acariformes</taxon>
        <taxon>Trombidiformes</taxon>
        <taxon>Prostigmata</taxon>
        <taxon>Eupodina</taxon>
        <taxon>Eriophyoidea</taxon>
        <taxon>Phytoptidae</taxon>
        <taxon>Fragariocoptes</taxon>
    </lineage>
</organism>
<dbReference type="Proteomes" id="UP000825002">
    <property type="component" value="Unassembled WGS sequence"/>
</dbReference>
<comment type="subcellular location">
    <subcellularLocation>
        <location evidence="1">Membrane</location>
        <topology evidence="1">Multi-pass membrane protein</topology>
    </subcellularLocation>
</comment>
<feature type="domain" description="Amino acid transporter transmembrane" evidence="6">
    <location>
        <begin position="126"/>
        <end position="364"/>
    </location>
</feature>